<gene>
    <name evidence="1" type="ORF">COO92_01215</name>
</gene>
<dbReference type="InterPro" id="IPR021395">
    <property type="entry name" value="DUF3035"/>
</dbReference>
<dbReference type="EMBL" id="NXGX01000001">
    <property type="protein sequence ID" value="PKR60021.1"/>
    <property type="molecule type" value="Genomic_DNA"/>
</dbReference>
<evidence type="ECO:0000313" key="2">
    <source>
        <dbReference type="Proteomes" id="UP000233332"/>
    </source>
</evidence>
<comment type="caution">
    <text evidence="1">The sequence shown here is derived from an EMBL/GenBank/DDBJ whole genome shotgun (WGS) entry which is preliminary data.</text>
</comment>
<keyword evidence="2" id="KW-1185">Reference proteome</keyword>
<dbReference type="Proteomes" id="UP000233332">
    <property type="component" value="Unassembled WGS sequence"/>
</dbReference>
<organism evidence="1 2">
    <name type="scientific">Thalassospira lohafexi</name>
    <dbReference type="NCBI Taxonomy" id="744227"/>
    <lineage>
        <taxon>Bacteria</taxon>
        <taxon>Pseudomonadati</taxon>
        <taxon>Pseudomonadota</taxon>
        <taxon>Alphaproteobacteria</taxon>
        <taxon>Rhodospirillales</taxon>
        <taxon>Thalassospiraceae</taxon>
        <taxon>Thalassospira</taxon>
    </lineage>
</organism>
<proteinExistence type="predicted"/>
<evidence type="ECO:0008006" key="3">
    <source>
        <dbReference type="Google" id="ProtNLM"/>
    </source>
</evidence>
<accession>A0A2N3LB14</accession>
<protein>
    <recommendedName>
        <fullName evidence="3">DUF3035 domain-containing protein</fullName>
    </recommendedName>
</protein>
<name>A0A2N3LB14_9PROT</name>
<evidence type="ECO:0000313" key="1">
    <source>
        <dbReference type="EMBL" id="PKR60021.1"/>
    </source>
</evidence>
<dbReference type="Pfam" id="PF11233">
    <property type="entry name" value="DUF3035"/>
    <property type="match status" value="1"/>
</dbReference>
<sequence>MARKLTTNLFKIALLGGLALGVAGCESTRETFGLNKQAPDEFQVVSRAPLSLPPDFTLRVPEPGAARPQTGTTTDQARRILTGEDPNGVKRDISEGTRSKGQVALLSQSGAQYASPDIRNTVDRETSIFISESDSVVDDLIFWQEKPEFGTTVDPAAEAKRIRDQQALGDSAAGGGDTPVIERKQKGWLEDIF</sequence>
<dbReference type="AlphaFoldDB" id="A0A2N3LB14"/>
<reference evidence="1 2" key="1">
    <citation type="submission" date="2017-09" db="EMBL/GenBank/DDBJ databases">
        <title>Biodiversity and function of Thalassospira species in the particle-attached aromatic-hydrocarbon-degrading consortia from the surface seawater of the China South Sea.</title>
        <authorList>
            <person name="Dong C."/>
            <person name="Lai Q."/>
            <person name="Shao Z."/>
        </authorList>
    </citation>
    <scope>NUCLEOTIDE SEQUENCE [LARGE SCALE GENOMIC DNA]</scope>
    <source>
        <strain evidence="1 2">139Z-12</strain>
    </source>
</reference>
<dbReference type="RefSeq" id="WP_101299173.1">
    <property type="nucleotide sequence ID" value="NZ_NXGX01000001.1"/>
</dbReference>
<dbReference type="PROSITE" id="PS51257">
    <property type="entry name" value="PROKAR_LIPOPROTEIN"/>
    <property type="match status" value="1"/>
</dbReference>